<dbReference type="Proteomes" id="UP001497535">
    <property type="component" value="Unassembled WGS sequence"/>
</dbReference>
<reference evidence="1" key="1">
    <citation type="submission" date="2023-11" db="EMBL/GenBank/DDBJ databases">
        <authorList>
            <person name="Poullet M."/>
        </authorList>
    </citation>
    <scope>NUCLEOTIDE SEQUENCE</scope>
    <source>
        <strain evidence="1">E1834</strain>
    </source>
</reference>
<name>A0ACB0Z1U8_MELEN</name>
<evidence type="ECO:0000313" key="1">
    <source>
        <dbReference type="EMBL" id="CAK5071637.1"/>
    </source>
</evidence>
<evidence type="ECO:0000313" key="2">
    <source>
        <dbReference type="Proteomes" id="UP001497535"/>
    </source>
</evidence>
<organism evidence="1 2">
    <name type="scientific">Meloidogyne enterolobii</name>
    <name type="common">Root-knot nematode worm</name>
    <name type="synonym">Meloidogyne mayaguensis</name>
    <dbReference type="NCBI Taxonomy" id="390850"/>
    <lineage>
        <taxon>Eukaryota</taxon>
        <taxon>Metazoa</taxon>
        <taxon>Ecdysozoa</taxon>
        <taxon>Nematoda</taxon>
        <taxon>Chromadorea</taxon>
        <taxon>Rhabditida</taxon>
        <taxon>Tylenchina</taxon>
        <taxon>Tylenchomorpha</taxon>
        <taxon>Tylenchoidea</taxon>
        <taxon>Meloidogynidae</taxon>
        <taxon>Meloidogyninae</taxon>
        <taxon>Meloidogyne</taxon>
    </lineage>
</organism>
<protein>
    <submittedName>
        <fullName evidence="1">Uncharacterized protein</fullName>
    </submittedName>
</protein>
<keyword evidence="2" id="KW-1185">Reference proteome</keyword>
<accession>A0ACB0Z1U8</accession>
<gene>
    <name evidence="1" type="ORF">MENTE1834_LOCUS18955</name>
</gene>
<comment type="caution">
    <text evidence="1">The sequence shown here is derived from an EMBL/GenBank/DDBJ whole genome shotgun (WGS) entry which is preliminary data.</text>
</comment>
<dbReference type="EMBL" id="CAVMJV010000022">
    <property type="protein sequence ID" value="CAK5071637.1"/>
    <property type="molecule type" value="Genomic_DNA"/>
</dbReference>
<proteinExistence type="predicted"/>
<sequence length="76" mass="8396">MGTSAADDDASSEVVSSSFFSAINKIASFMPSKLSFNSRTQFPLHFLSSFFFVIGCFSSFCFSNTSLFLLFSDIFK</sequence>